<organism evidence="1 2">
    <name type="scientific">Segatella copri</name>
    <dbReference type="NCBI Taxonomy" id="165179"/>
    <lineage>
        <taxon>Bacteria</taxon>
        <taxon>Pseudomonadati</taxon>
        <taxon>Bacteroidota</taxon>
        <taxon>Bacteroidia</taxon>
        <taxon>Bacteroidales</taxon>
        <taxon>Prevotellaceae</taxon>
        <taxon>Segatella</taxon>
    </lineage>
</organism>
<evidence type="ECO:0000313" key="2">
    <source>
        <dbReference type="Proteomes" id="UP000283872"/>
    </source>
</evidence>
<dbReference type="EMBL" id="QRVA01000006">
    <property type="protein sequence ID" value="RGS17991.1"/>
    <property type="molecule type" value="Genomic_DNA"/>
</dbReference>
<reference evidence="1 2" key="1">
    <citation type="submission" date="2018-08" db="EMBL/GenBank/DDBJ databases">
        <title>A genome reference for cultivated species of the human gut microbiota.</title>
        <authorList>
            <person name="Zou Y."/>
            <person name="Xue W."/>
            <person name="Luo G."/>
        </authorList>
    </citation>
    <scope>NUCLEOTIDE SEQUENCE [LARGE SCALE GENOMIC DNA]</scope>
    <source>
        <strain evidence="1 2">AF24-12</strain>
    </source>
</reference>
<evidence type="ECO:0000313" key="1">
    <source>
        <dbReference type="EMBL" id="RGS17991.1"/>
    </source>
</evidence>
<dbReference type="RefSeq" id="WP_117586305.1">
    <property type="nucleotide sequence ID" value="NZ_QRVA01000006.1"/>
</dbReference>
<protein>
    <submittedName>
        <fullName evidence="1">Uncharacterized protein</fullName>
    </submittedName>
</protein>
<sequence>MENVTATYDANELAWVTPILTLRRDIFLRITLREKGKVVIRQSDDKGNFPRVPIRRHKDTRSFEFRISVIPDTVQIQIFTSTEPKEIKYAYI</sequence>
<dbReference type="AlphaFoldDB" id="A0A3E5E9D9"/>
<dbReference type="Proteomes" id="UP000283872">
    <property type="component" value="Unassembled WGS sequence"/>
</dbReference>
<gene>
    <name evidence="1" type="ORF">DWY11_04205</name>
</gene>
<comment type="caution">
    <text evidence="1">The sequence shown here is derived from an EMBL/GenBank/DDBJ whole genome shotgun (WGS) entry which is preliminary data.</text>
</comment>
<name>A0A3E5E9D9_9BACT</name>
<accession>A0A3E5E9D9</accession>
<proteinExistence type="predicted"/>